<dbReference type="HOGENOM" id="CLU_045011_19_3_10"/>
<dbReference type="PRINTS" id="PR00413">
    <property type="entry name" value="HADHALOGNASE"/>
</dbReference>
<evidence type="ECO:0000313" key="6">
    <source>
        <dbReference type="Proteomes" id="UP000003879"/>
    </source>
</evidence>
<evidence type="ECO:0000256" key="3">
    <source>
        <dbReference type="ARBA" id="ARBA00006171"/>
    </source>
</evidence>
<dbReference type="CDD" id="cd02616">
    <property type="entry name" value="HAD_PPase"/>
    <property type="match status" value="1"/>
</dbReference>
<dbReference type="InterPro" id="IPR023214">
    <property type="entry name" value="HAD_sf"/>
</dbReference>
<keyword evidence="5" id="KW-0378">Hydrolase</keyword>
<comment type="pathway">
    <text evidence="2">Organic acid metabolism; glycolate biosynthesis; glycolate from 2-phosphoglycolate: step 1/1.</text>
</comment>
<accession>A0A0E2AUM4</accession>
<reference evidence="5 6" key="1">
    <citation type="submission" date="2012-02" db="EMBL/GenBank/DDBJ databases">
        <title>The Genome Sequence of Bacteroides fragilis CL07T12C05.</title>
        <authorList>
            <consortium name="The Broad Institute Genome Sequencing Platform"/>
            <person name="Earl A."/>
            <person name="Ward D."/>
            <person name="Feldgarden M."/>
            <person name="Gevers D."/>
            <person name="Zitomersky N.L."/>
            <person name="Coyne M.J."/>
            <person name="Comstock L.E."/>
            <person name="Young S.K."/>
            <person name="Zeng Q."/>
            <person name="Gargeya S."/>
            <person name="Fitzgerald M."/>
            <person name="Haas B."/>
            <person name="Abouelleil A."/>
            <person name="Alvarado L."/>
            <person name="Arachchi H.M."/>
            <person name="Berlin A."/>
            <person name="Chapman S.B."/>
            <person name="Gearin G."/>
            <person name="Goldberg J."/>
            <person name="Griggs A."/>
            <person name="Gujja S."/>
            <person name="Hansen M."/>
            <person name="Heiman D."/>
            <person name="Howarth C."/>
            <person name="Larimer J."/>
            <person name="Lui A."/>
            <person name="MacDonald P.J.P."/>
            <person name="McCowen C."/>
            <person name="Montmayeur A."/>
            <person name="Murphy C."/>
            <person name="Neiman D."/>
            <person name="Pearson M."/>
            <person name="Priest M."/>
            <person name="Roberts A."/>
            <person name="Saif S."/>
            <person name="Shea T."/>
            <person name="Sisk P."/>
            <person name="Stolte C."/>
            <person name="Sykes S."/>
            <person name="Wortman J."/>
            <person name="Nusbaum C."/>
            <person name="Birren B."/>
        </authorList>
    </citation>
    <scope>NUCLEOTIDE SEQUENCE [LARGE SCALE GENOMIC DNA]</scope>
    <source>
        <strain evidence="5 6">CL07T12C05</strain>
    </source>
</reference>
<evidence type="ECO:0000256" key="4">
    <source>
        <dbReference type="ARBA" id="ARBA00013078"/>
    </source>
</evidence>
<dbReference type="SFLD" id="SFLDG01135">
    <property type="entry name" value="C1.5.6:_HAD__Beta-PGM__Phospha"/>
    <property type="match status" value="1"/>
</dbReference>
<gene>
    <name evidence="5" type="ORF">HMPREF1056_01017</name>
</gene>
<evidence type="ECO:0000256" key="1">
    <source>
        <dbReference type="ARBA" id="ARBA00000830"/>
    </source>
</evidence>
<dbReference type="InterPro" id="IPR023198">
    <property type="entry name" value="PGP-like_dom2"/>
</dbReference>
<dbReference type="InterPro" id="IPR050155">
    <property type="entry name" value="HAD-like_hydrolase_sf"/>
</dbReference>
<dbReference type="EC" id="3.1.3.18" evidence="4"/>
<comment type="caution">
    <text evidence="5">The sequence shown here is derived from an EMBL/GenBank/DDBJ whole genome shotgun (WGS) entry which is preliminary data.</text>
</comment>
<dbReference type="GO" id="GO:0008967">
    <property type="term" value="F:phosphoglycolate phosphatase activity"/>
    <property type="evidence" value="ECO:0007669"/>
    <property type="project" value="UniProtKB-EC"/>
</dbReference>
<dbReference type="SFLD" id="SFLDG01129">
    <property type="entry name" value="C1.5:_HAD__Beta-PGM__Phosphata"/>
    <property type="match status" value="1"/>
</dbReference>
<protein>
    <recommendedName>
        <fullName evidence="4">phosphoglycolate phosphatase</fullName>
        <ecNumber evidence="4">3.1.3.18</ecNumber>
    </recommendedName>
</protein>
<comment type="catalytic activity">
    <reaction evidence="1">
        <text>2-phosphoglycolate + H2O = glycolate + phosphate</text>
        <dbReference type="Rhea" id="RHEA:14369"/>
        <dbReference type="ChEBI" id="CHEBI:15377"/>
        <dbReference type="ChEBI" id="CHEBI:29805"/>
        <dbReference type="ChEBI" id="CHEBI:43474"/>
        <dbReference type="ChEBI" id="CHEBI:58033"/>
        <dbReference type="EC" id="3.1.3.18"/>
    </reaction>
</comment>
<dbReference type="GO" id="GO:0005829">
    <property type="term" value="C:cytosol"/>
    <property type="evidence" value="ECO:0007669"/>
    <property type="project" value="TreeGrafter"/>
</dbReference>
<dbReference type="Proteomes" id="UP000003879">
    <property type="component" value="Unassembled WGS sequence"/>
</dbReference>
<dbReference type="PATRIC" id="fig|997883.3.peg.1081"/>
<dbReference type="GO" id="GO:0006281">
    <property type="term" value="P:DNA repair"/>
    <property type="evidence" value="ECO:0007669"/>
    <property type="project" value="TreeGrafter"/>
</dbReference>
<dbReference type="InterPro" id="IPR041492">
    <property type="entry name" value="HAD_2"/>
</dbReference>
<dbReference type="EMBL" id="AGXN01000005">
    <property type="protein sequence ID" value="EIY99716.1"/>
    <property type="molecule type" value="Genomic_DNA"/>
</dbReference>
<dbReference type="InterPro" id="IPR036412">
    <property type="entry name" value="HAD-like_sf"/>
</dbReference>
<dbReference type="InterPro" id="IPR006439">
    <property type="entry name" value="HAD-SF_hydro_IA"/>
</dbReference>
<dbReference type="Gene3D" id="3.40.50.1000">
    <property type="entry name" value="HAD superfamily/HAD-like"/>
    <property type="match status" value="1"/>
</dbReference>
<evidence type="ECO:0000256" key="2">
    <source>
        <dbReference type="ARBA" id="ARBA00004818"/>
    </source>
</evidence>
<comment type="similarity">
    <text evidence="3">Belongs to the HAD-like hydrolase superfamily. CbbY/CbbZ/Gph/YieH family.</text>
</comment>
<dbReference type="Pfam" id="PF13419">
    <property type="entry name" value="HAD_2"/>
    <property type="match status" value="1"/>
</dbReference>
<proteinExistence type="inferred from homology"/>
<dbReference type="NCBIfam" id="TIGR01549">
    <property type="entry name" value="HAD-SF-IA-v1"/>
    <property type="match status" value="1"/>
</dbReference>
<evidence type="ECO:0000313" key="5">
    <source>
        <dbReference type="EMBL" id="EIY99716.1"/>
    </source>
</evidence>
<dbReference type="PANTHER" id="PTHR43434:SF1">
    <property type="entry name" value="PHOSPHOGLYCOLATE PHOSPHATASE"/>
    <property type="match status" value="1"/>
</dbReference>
<dbReference type="Gene3D" id="1.10.150.240">
    <property type="entry name" value="Putative phosphatase, domain 2"/>
    <property type="match status" value="1"/>
</dbReference>
<dbReference type="SUPFAM" id="SSF56784">
    <property type="entry name" value="HAD-like"/>
    <property type="match status" value="1"/>
</dbReference>
<name>A0A0E2AUM4_BACFG</name>
<dbReference type="PANTHER" id="PTHR43434">
    <property type="entry name" value="PHOSPHOGLYCOLATE PHOSPHATASE"/>
    <property type="match status" value="1"/>
</dbReference>
<dbReference type="SFLD" id="SFLDS00003">
    <property type="entry name" value="Haloacid_Dehalogenase"/>
    <property type="match status" value="1"/>
</dbReference>
<organism evidence="5 6">
    <name type="scientific">Bacteroides fragilis CL07T12C05</name>
    <dbReference type="NCBI Taxonomy" id="997883"/>
    <lineage>
        <taxon>Bacteria</taxon>
        <taxon>Pseudomonadati</taxon>
        <taxon>Bacteroidota</taxon>
        <taxon>Bacteroidia</taxon>
        <taxon>Bacteroidales</taxon>
        <taxon>Bacteroidaceae</taxon>
        <taxon>Bacteroides</taxon>
    </lineage>
</organism>
<dbReference type="AlphaFoldDB" id="A0A0E2AUM4"/>
<sequence length="228" mass="25478">MPKIPQMKYTVYLFDFDYTLADSSRGIVTCFRSVLERHGYTGITDDMIKRTIGKTLEESFSILTGITDADQLESFRQEYSKEADIYMNANTILFPDTLPTLTHLKKQGIRIGIISTKYRFRILSFLRNHMPDDWFDIIIGGEDVTHHKPDPEGLLLAIDRLKACPEEVLYIGDSTVDAGTAAAAGVSFTGVTSGMTTAQEFQAYPYDRIISTLGQLISVPEDKSGCPL</sequence>